<reference evidence="2 3" key="1">
    <citation type="submission" date="2024-05" db="EMBL/GenBank/DDBJ databases">
        <title>Genetic variation in Jamaican populations of the coffee berry borer (Hypothenemus hampei).</title>
        <authorList>
            <person name="Errbii M."/>
            <person name="Myrie A."/>
        </authorList>
    </citation>
    <scope>NUCLEOTIDE SEQUENCE [LARGE SCALE GENOMIC DNA]</scope>
    <source>
        <strain evidence="2">JA-Hopewell-2020-01-JO</strain>
        <tissue evidence="2">Whole body</tissue>
    </source>
</reference>
<comment type="caution">
    <text evidence="2">The sequence shown here is derived from an EMBL/GenBank/DDBJ whole genome shotgun (WGS) entry which is preliminary data.</text>
</comment>
<accession>A0ABD1F4S8</accession>
<name>A0ABD1F4S8_HYPHA</name>
<feature type="region of interest" description="Disordered" evidence="1">
    <location>
        <begin position="28"/>
        <end position="53"/>
    </location>
</feature>
<protein>
    <recommendedName>
        <fullName evidence="4">Zinc finger PHD-type domain-containing protein</fullName>
    </recommendedName>
</protein>
<organism evidence="2 3">
    <name type="scientific">Hypothenemus hampei</name>
    <name type="common">Coffee berry borer</name>
    <dbReference type="NCBI Taxonomy" id="57062"/>
    <lineage>
        <taxon>Eukaryota</taxon>
        <taxon>Metazoa</taxon>
        <taxon>Ecdysozoa</taxon>
        <taxon>Arthropoda</taxon>
        <taxon>Hexapoda</taxon>
        <taxon>Insecta</taxon>
        <taxon>Pterygota</taxon>
        <taxon>Neoptera</taxon>
        <taxon>Endopterygota</taxon>
        <taxon>Coleoptera</taxon>
        <taxon>Polyphaga</taxon>
        <taxon>Cucujiformia</taxon>
        <taxon>Curculionidae</taxon>
        <taxon>Scolytinae</taxon>
        <taxon>Hypothenemus</taxon>
    </lineage>
</organism>
<dbReference type="EMBL" id="JBDJPC010000003">
    <property type="protein sequence ID" value="KAL1509725.1"/>
    <property type="molecule type" value="Genomic_DNA"/>
</dbReference>
<evidence type="ECO:0000256" key="1">
    <source>
        <dbReference type="SAM" id="MobiDB-lite"/>
    </source>
</evidence>
<gene>
    <name evidence="2" type="ORF">ABEB36_004420</name>
</gene>
<sequence length="114" mass="13391">MHSQILTSSPQEKLLEEAQLKKRKRKIKISKIKKPKRQRKHSSSDEDENVDYSKLCDDDENDDIEEATEICALCGEFGYNNELWIRCAICLNWSHKECTSWTKNVETFICDFCT</sequence>
<dbReference type="InterPro" id="IPR013083">
    <property type="entry name" value="Znf_RING/FYVE/PHD"/>
</dbReference>
<keyword evidence="3" id="KW-1185">Reference proteome</keyword>
<dbReference type="Gene3D" id="3.30.40.10">
    <property type="entry name" value="Zinc/RING finger domain, C3HC4 (zinc finger)"/>
    <property type="match status" value="1"/>
</dbReference>
<evidence type="ECO:0000313" key="2">
    <source>
        <dbReference type="EMBL" id="KAL1509725.1"/>
    </source>
</evidence>
<evidence type="ECO:0000313" key="3">
    <source>
        <dbReference type="Proteomes" id="UP001566132"/>
    </source>
</evidence>
<feature type="compositionally biased region" description="Basic residues" evidence="1">
    <location>
        <begin position="28"/>
        <end position="41"/>
    </location>
</feature>
<dbReference type="AlphaFoldDB" id="A0ABD1F4S8"/>
<evidence type="ECO:0008006" key="4">
    <source>
        <dbReference type="Google" id="ProtNLM"/>
    </source>
</evidence>
<proteinExistence type="predicted"/>
<dbReference type="SUPFAM" id="SSF57903">
    <property type="entry name" value="FYVE/PHD zinc finger"/>
    <property type="match status" value="1"/>
</dbReference>
<dbReference type="Proteomes" id="UP001566132">
    <property type="component" value="Unassembled WGS sequence"/>
</dbReference>
<dbReference type="InterPro" id="IPR011011">
    <property type="entry name" value="Znf_FYVE_PHD"/>
</dbReference>